<dbReference type="GO" id="GO:0009253">
    <property type="term" value="P:peptidoglycan catabolic process"/>
    <property type="evidence" value="ECO:0007669"/>
    <property type="project" value="InterPro"/>
</dbReference>
<evidence type="ECO:0000259" key="4">
    <source>
        <dbReference type="SMART" id="SM00646"/>
    </source>
</evidence>
<evidence type="ECO:0000313" key="6">
    <source>
        <dbReference type="Proteomes" id="UP000236738"/>
    </source>
</evidence>
<dbReference type="EMBL" id="FNUS01000001">
    <property type="protein sequence ID" value="SEF67341.1"/>
    <property type="molecule type" value="Genomic_DNA"/>
</dbReference>
<dbReference type="CDD" id="cd02696">
    <property type="entry name" value="MurNAc-LAA"/>
    <property type="match status" value="1"/>
</dbReference>
<accession>A0A1H5TZ87</accession>
<protein>
    <recommendedName>
        <fullName evidence="2">N-acetylmuramoyl-L-alanine amidase</fullName>
        <ecNumber evidence="2">3.5.1.28</ecNumber>
    </recommendedName>
</protein>
<sequence length="208" mass="23202">MNNIKTKIMKNWKFLTILAILGGLIVMSFKPIDKKVIVIDAGHGGMDSGAQYNNFAEKQIVLNISEQIKKLNKNSDLEIILLRPDDKAISLTDRAAKINAINPDLVLSLHLNKSTNVDSSGIEAFVSEKNTFYDKSKNLAESFLNKLNFKELQNNGVKTKDLHILRTSNCPAILLEIGYLSNTNDRNFITSTLGQKEIAEKILNAIKD</sequence>
<dbReference type="AlphaFoldDB" id="A0A1H5TZ87"/>
<evidence type="ECO:0000256" key="1">
    <source>
        <dbReference type="ARBA" id="ARBA00001561"/>
    </source>
</evidence>
<evidence type="ECO:0000256" key="2">
    <source>
        <dbReference type="ARBA" id="ARBA00011901"/>
    </source>
</evidence>
<dbReference type="Gene3D" id="3.40.630.40">
    <property type="entry name" value="Zn-dependent exopeptidases"/>
    <property type="match status" value="1"/>
</dbReference>
<name>A0A1H5TZ87_9FLAO</name>
<dbReference type="Pfam" id="PF01520">
    <property type="entry name" value="Amidase_3"/>
    <property type="match status" value="1"/>
</dbReference>
<dbReference type="GO" id="GO:0008745">
    <property type="term" value="F:N-acetylmuramoyl-L-alanine amidase activity"/>
    <property type="evidence" value="ECO:0007669"/>
    <property type="project" value="UniProtKB-EC"/>
</dbReference>
<keyword evidence="6" id="KW-1185">Reference proteome</keyword>
<dbReference type="SUPFAM" id="SSF53187">
    <property type="entry name" value="Zn-dependent exopeptidases"/>
    <property type="match status" value="1"/>
</dbReference>
<reference evidence="6" key="1">
    <citation type="submission" date="2016-10" db="EMBL/GenBank/DDBJ databases">
        <authorList>
            <person name="Varghese N."/>
            <person name="Submissions S."/>
        </authorList>
    </citation>
    <scope>NUCLEOTIDE SEQUENCE [LARGE SCALE GENOMIC DNA]</scope>
    <source>
        <strain evidence="6">DSM 21580</strain>
    </source>
</reference>
<feature type="domain" description="MurNAc-LAA" evidence="4">
    <location>
        <begin position="95"/>
        <end position="207"/>
    </location>
</feature>
<dbReference type="PANTHER" id="PTHR30404">
    <property type="entry name" value="N-ACETYLMURAMOYL-L-ALANINE AMIDASE"/>
    <property type="match status" value="1"/>
</dbReference>
<gene>
    <name evidence="5" type="ORF">SAMN05421847_0599</name>
</gene>
<evidence type="ECO:0000256" key="3">
    <source>
        <dbReference type="ARBA" id="ARBA00022801"/>
    </source>
</evidence>
<keyword evidence="3" id="KW-0378">Hydrolase</keyword>
<organism evidence="5 6">
    <name type="scientific">Halpernia humi</name>
    <dbReference type="NCBI Taxonomy" id="493375"/>
    <lineage>
        <taxon>Bacteria</taxon>
        <taxon>Pseudomonadati</taxon>
        <taxon>Bacteroidota</taxon>
        <taxon>Flavobacteriia</taxon>
        <taxon>Flavobacteriales</taxon>
        <taxon>Weeksellaceae</taxon>
        <taxon>Chryseobacterium group</taxon>
        <taxon>Halpernia</taxon>
    </lineage>
</organism>
<proteinExistence type="predicted"/>
<dbReference type="PANTHER" id="PTHR30404:SF0">
    <property type="entry name" value="N-ACETYLMURAMOYL-L-ALANINE AMIDASE AMIC"/>
    <property type="match status" value="1"/>
</dbReference>
<dbReference type="SMART" id="SM00646">
    <property type="entry name" value="Ami_3"/>
    <property type="match status" value="1"/>
</dbReference>
<dbReference type="EC" id="3.5.1.28" evidence="2"/>
<dbReference type="InterPro" id="IPR002508">
    <property type="entry name" value="MurNAc-LAA_cat"/>
</dbReference>
<evidence type="ECO:0000313" key="5">
    <source>
        <dbReference type="EMBL" id="SEF67341.1"/>
    </source>
</evidence>
<comment type="catalytic activity">
    <reaction evidence="1">
        <text>Hydrolyzes the link between N-acetylmuramoyl residues and L-amino acid residues in certain cell-wall glycopeptides.</text>
        <dbReference type="EC" id="3.5.1.28"/>
    </reaction>
</comment>
<dbReference type="GO" id="GO:0030288">
    <property type="term" value="C:outer membrane-bounded periplasmic space"/>
    <property type="evidence" value="ECO:0007669"/>
    <property type="project" value="TreeGrafter"/>
</dbReference>
<dbReference type="InterPro" id="IPR050695">
    <property type="entry name" value="N-acetylmuramoyl_amidase_3"/>
</dbReference>
<dbReference type="Proteomes" id="UP000236738">
    <property type="component" value="Unassembled WGS sequence"/>
</dbReference>